<sequence>MGRSGFDPEMADDPNRDLLPVKEGADCNNPPTSTCSLGDIKNVALLRKRSKYELEDQYLRYCQENKQLKVLCNTQEDKIKSTCLRLALVVPLDEALKRKTLLWLGHVMIMEKDGIPKKALQNKEKGRRHIGRPWTSWIYHAQDMEVKGIDWRRVAEGEV</sequence>
<reference evidence="2" key="1">
    <citation type="submission" date="2020-11" db="EMBL/GenBank/DDBJ databases">
        <authorList>
            <person name="Tran Van P."/>
        </authorList>
    </citation>
    <scope>NUCLEOTIDE SEQUENCE</scope>
</reference>
<proteinExistence type="predicted"/>
<organism evidence="2">
    <name type="scientific">Timema monikensis</name>
    <dbReference type="NCBI Taxonomy" id="170555"/>
    <lineage>
        <taxon>Eukaryota</taxon>
        <taxon>Metazoa</taxon>
        <taxon>Ecdysozoa</taxon>
        <taxon>Arthropoda</taxon>
        <taxon>Hexapoda</taxon>
        <taxon>Insecta</taxon>
        <taxon>Pterygota</taxon>
        <taxon>Neoptera</taxon>
        <taxon>Polyneoptera</taxon>
        <taxon>Phasmatodea</taxon>
        <taxon>Timematodea</taxon>
        <taxon>Timematoidea</taxon>
        <taxon>Timematidae</taxon>
        <taxon>Timema</taxon>
    </lineage>
</organism>
<gene>
    <name evidence="2" type="ORF">TMSB3V08_LOCUS8953</name>
</gene>
<name>A0A7R9HRF0_9NEOP</name>
<evidence type="ECO:0000313" key="2">
    <source>
        <dbReference type="EMBL" id="CAD7432241.1"/>
    </source>
</evidence>
<dbReference type="AlphaFoldDB" id="A0A7R9HRF0"/>
<protein>
    <submittedName>
        <fullName evidence="2">Uncharacterized protein</fullName>
    </submittedName>
</protein>
<accession>A0A7R9HRF0</accession>
<feature type="compositionally biased region" description="Basic and acidic residues" evidence="1">
    <location>
        <begin position="13"/>
        <end position="25"/>
    </location>
</feature>
<feature type="region of interest" description="Disordered" evidence="1">
    <location>
        <begin position="1"/>
        <end position="27"/>
    </location>
</feature>
<evidence type="ECO:0000256" key="1">
    <source>
        <dbReference type="SAM" id="MobiDB-lite"/>
    </source>
</evidence>
<dbReference type="EMBL" id="OB795433">
    <property type="protein sequence ID" value="CAD7432241.1"/>
    <property type="molecule type" value="Genomic_DNA"/>
</dbReference>